<sequence>MATNYTSLEEIPRIHASLEKSFRNGKMQNVAFRKTQISRVAFMIKDNLEALQAALAKDLGRTKLETAFGDTNSVLHEAVVAWKNVEKWAKPIKASTTVTFRMMSPKVIPSPKGVVLIIGAFNYPIALALTPLISALAAGCVAVVKLPESLPTVSPLLAALISKYLDSSVVRVVQGAVDQVTALLNLEWNHIFFTGSTRVGKIVAAAAAKHVTPVTLELGGKNPVIVDPRRADYTLIARRILWGRTTNSGQVCICPEYVLIPREHQQKLASALSSVYKELYPNGAANSDSFGRLVNTASAKRVSETLKGTKGKILLGGESNGVFMEPTVLTDVTGEDEIMQDEVFAPLLSIVPVNTLDEAVAFINDRPQPLALYVFTQDSNFKDKITRNTRSGSIIFNDTMIQNVAPGLPFGGSGNSGYGQYHGKYGFDTFTHLRASADTPNW</sequence>
<name>A0A0C3B8U7_SERVB</name>
<dbReference type="SUPFAM" id="SSF53720">
    <property type="entry name" value="ALDH-like"/>
    <property type="match status" value="1"/>
</dbReference>
<evidence type="ECO:0000256" key="1">
    <source>
        <dbReference type="ARBA" id="ARBA00009986"/>
    </source>
</evidence>
<feature type="active site" evidence="4">
    <location>
        <position position="252"/>
    </location>
</feature>
<dbReference type="GO" id="GO:0004029">
    <property type="term" value="F:aldehyde dehydrogenase (NAD+) activity"/>
    <property type="evidence" value="ECO:0007669"/>
    <property type="project" value="TreeGrafter"/>
</dbReference>
<evidence type="ECO:0000313" key="9">
    <source>
        <dbReference type="Proteomes" id="UP000054097"/>
    </source>
</evidence>
<dbReference type="Proteomes" id="UP000054097">
    <property type="component" value="Unassembled WGS sequence"/>
</dbReference>
<dbReference type="EMBL" id="KN824278">
    <property type="protein sequence ID" value="KIM33230.1"/>
    <property type="molecule type" value="Genomic_DNA"/>
</dbReference>
<comment type="similarity">
    <text evidence="1 3 6">Belongs to the aldehyde dehydrogenase family.</text>
</comment>
<evidence type="ECO:0000256" key="3">
    <source>
        <dbReference type="PIRNR" id="PIRNR036492"/>
    </source>
</evidence>
<dbReference type="GO" id="GO:0006081">
    <property type="term" value="P:aldehyde metabolic process"/>
    <property type="evidence" value="ECO:0007669"/>
    <property type="project" value="InterPro"/>
</dbReference>
<keyword evidence="2 3" id="KW-0560">Oxidoreductase</keyword>
<dbReference type="InterPro" id="IPR016163">
    <property type="entry name" value="Ald_DH_C"/>
</dbReference>
<proteinExistence type="inferred from homology"/>
<dbReference type="InterPro" id="IPR015590">
    <property type="entry name" value="Aldehyde_DH_dom"/>
</dbReference>
<evidence type="ECO:0000256" key="5">
    <source>
        <dbReference type="PROSITE-ProRule" id="PRU10007"/>
    </source>
</evidence>
<evidence type="ECO:0000256" key="4">
    <source>
        <dbReference type="PIRSR" id="PIRSR036492-1"/>
    </source>
</evidence>
<protein>
    <recommendedName>
        <fullName evidence="3">Aldehyde dehydrogenase</fullName>
    </recommendedName>
</protein>
<feature type="active site" evidence="4 5">
    <location>
        <position position="217"/>
    </location>
</feature>
<dbReference type="GO" id="GO:0005737">
    <property type="term" value="C:cytoplasm"/>
    <property type="evidence" value="ECO:0007669"/>
    <property type="project" value="TreeGrafter"/>
</dbReference>
<dbReference type="PROSITE" id="PS00687">
    <property type="entry name" value="ALDEHYDE_DEHYDR_GLU"/>
    <property type="match status" value="1"/>
</dbReference>
<feature type="domain" description="Aldehyde dehydrogenase" evidence="7">
    <location>
        <begin position="10"/>
        <end position="434"/>
    </location>
</feature>
<dbReference type="PANTHER" id="PTHR43570:SF16">
    <property type="entry name" value="ALDEHYDE DEHYDROGENASE TYPE III, ISOFORM Q"/>
    <property type="match status" value="1"/>
</dbReference>
<dbReference type="FunFam" id="3.40.605.10:FF:000004">
    <property type="entry name" value="Aldehyde dehydrogenase"/>
    <property type="match status" value="1"/>
</dbReference>
<reference evidence="9" key="2">
    <citation type="submission" date="2015-01" db="EMBL/GenBank/DDBJ databases">
        <title>Evolutionary Origins and Diversification of the Mycorrhizal Mutualists.</title>
        <authorList>
            <consortium name="DOE Joint Genome Institute"/>
            <consortium name="Mycorrhizal Genomics Consortium"/>
            <person name="Kohler A."/>
            <person name="Kuo A."/>
            <person name="Nagy L.G."/>
            <person name="Floudas D."/>
            <person name="Copeland A."/>
            <person name="Barry K.W."/>
            <person name="Cichocki N."/>
            <person name="Veneault-Fourrey C."/>
            <person name="LaButti K."/>
            <person name="Lindquist E.A."/>
            <person name="Lipzen A."/>
            <person name="Lundell T."/>
            <person name="Morin E."/>
            <person name="Murat C."/>
            <person name="Riley R."/>
            <person name="Ohm R."/>
            <person name="Sun H."/>
            <person name="Tunlid A."/>
            <person name="Henrissat B."/>
            <person name="Grigoriev I.V."/>
            <person name="Hibbett D.S."/>
            <person name="Martin F."/>
        </authorList>
    </citation>
    <scope>NUCLEOTIDE SEQUENCE [LARGE SCALE GENOMIC DNA]</scope>
    <source>
        <strain evidence="9">MAFF 305830</strain>
    </source>
</reference>
<dbReference type="HOGENOM" id="CLU_005391_3_1_1"/>
<reference evidence="8 9" key="1">
    <citation type="submission" date="2014-04" db="EMBL/GenBank/DDBJ databases">
        <authorList>
            <consortium name="DOE Joint Genome Institute"/>
            <person name="Kuo A."/>
            <person name="Zuccaro A."/>
            <person name="Kohler A."/>
            <person name="Nagy L.G."/>
            <person name="Floudas D."/>
            <person name="Copeland A."/>
            <person name="Barry K.W."/>
            <person name="Cichocki N."/>
            <person name="Veneault-Fourrey C."/>
            <person name="LaButti K."/>
            <person name="Lindquist E.A."/>
            <person name="Lipzen A."/>
            <person name="Lundell T."/>
            <person name="Morin E."/>
            <person name="Murat C."/>
            <person name="Sun H."/>
            <person name="Tunlid A."/>
            <person name="Henrissat B."/>
            <person name="Grigoriev I.V."/>
            <person name="Hibbett D.S."/>
            <person name="Martin F."/>
            <person name="Nordberg H.P."/>
            <person name="Cantor M.N."/>
            <person name="Hua S.X."/>
        </authorList>
    </citation>
    <scope>NUCLEOTIDE SEQUENCE [LARGE SCALE GENOMIC DNA]</scope>
    <source>
        <strain evidence="8 9">MAFF 305830</strain>
    </source>
</reference>
<evidence type="ECO:0000256" key="2">
    <source>
        <dbReference type="ARBA" id="ARBA00023002"/>
    </source>
</evidence>
<dbReference type="AlphaFoldDB" id="A0A0C3B8U7"/>
<keyword evidence="9" id="KW-1185">Reference proteome</keyword>
<dbReference type="InterPro" id="IPR016162">
    <property type="entry name" value="Ald_DH_N"/>
</dbReference>
<evidence type="ECO:0000313" key="8">
    <source>
        <dbReference type="EMBL" id="KIM33230.1"/>
    </source>
</evidence>
<organism evidence="8 9">
    <name type="scientific">Serendipita vermifera MAFF 305830</name>
    <dbReference type="NCBI Taxonomy" id="933852"/>
    <lineage>
        <taxon>Eukaryota</taxon>
        <taxon>Fungi</taxon>
        <taxon>Dikarya</taxon>
        <taxon>Basidiomycota</taxon>
        <taxon>Agaricomycotina</taxon>
        <taxon>Agaricomycetes</taxon>
        <taxon>Sebacinales</taxon>
        <taxon>Serendipitaceae</taxon>
        <taxon>Serendipita</taxon>
    </lineage>
</organism>
<dbReference type="InterPro" id="IPR012394">
    <property type="entry name" value="Aldehyde_DH_NAD(P)"/>
</dbReference>
<evidence type="ECO:0000259" key="7">
    <source>
        <dbReference type="Pfam" id="PF00171"/>
    </source>
</evidence>
<dbReference type="InterPro" id="IPR016161">
    <property type="entry name" value="Ald_DH/histidinol_DH"/>
</dbReference>
<dbReference type="STRING" id="933852.A0A0C3B8U7"/>
<dbReference type="PIRSF" id="PIRSF036492">
    <property type="entry name" value="ALDH"/>
    <property type="match status" value="1"/>
</dbReference>
<accession>A0A0C3B8U7</accession>
<dbReference type="Gene3D" id="3.40.605.10">
    <property type="entry name" value="Aldehyde Dehydrogenase, Chain A, domain 1"/>
    <property type="match status" value="1"/>
</dbReference>
<dbReference type="OrthoDB" id="440325at2759"/>
<dbReference type="Pfam" id="PF00171">
    <property type="entry name" value="Aldedh"/>
    <property type="match status" value="1"/>
</dbReference>
<gene>
    <name evidence="8" type="ORF">M408DRAFT_151305</name>
</gene>
<dbReference type="PANTHER" id="PTHR43570">
    <property type="entry name" value="ALDEHYDE DEHYDROGENASE"/>
    <property type="match status" value="1"/>
</dbReference>
<dbReference type="Gene3D" id="3.40.309.10">
    <property type="entry name" value="Aldehyde Dehydrogenase, Chain A, domain 2"/>
    <property type="match status" value="1"/>
</dbReference>
<evidence type="ECO:0000256" key="6">
    <source>
        <dbReference type="RuleBase" id="RU003345"/>
    </source>
</evidence>
<dbReference type="InterPro" id="IPR029510">
    <property type="entry name" value="Ald_DH_CS_GLU"/>
</dbReference>